<dbReference type="EMBL" id="JAQNDN010000019">
    <property type="protein sequence ID" value="MDC0672755.1"/>
    <property type="molecule type" value="Genomic_DNA"/>
</dbReference>
<accession>A0ABT5BF31</accession>
<feature type="compositionally biased region" description="Polar residues" evidence="1">
    <location>
        <begin position="56"/>
        <end position="71"/>
    </location>
</feature>
<evidence type="ECO:0000313" key="2">
    <source>
        <dbReference type="EMBL" id="MDC0672755.1"/>
    </source>
</evidence>
<gene>
    <name evidence="2" type="ORF">POL58_33695</name>
</gene>
<proteinExistence type="predicted"/>
<feature type="region of interest" description="Disordered" evidence="1">
    <location>
        <begin position="48"/>
        <end position="165"/>
    </location>
</feature>
<dbReference type="Proteomes" id="UP001217838">
    <property type="component" value="Unassembled WGS sequence"/>
</dbReference>
<feature type="compositionally biased region" description="Low complexity" evidence="1">
    <location>
        <begin position="94"/>
        <end position="145"/>
    </location>
</feature>
<name>A0ABT5BF31_9BACT</name>
<evidence type="ECO:0000256" key="1">
    <source>
        <dbReference type="SAM" id="MobiDB-lite"/>
    </source>
</evidence>
<organism evidence="2 3">
    <name type="scientific">Nannocystis radixulma</name>
    <dbReference type="NCBI Taxonomy" id="2995305"/>
    <lineage>
        <taxon>Bacteria</taxon>
        <taxon>Pseudomonadati</taxon>
        <taxon>Myxococcota</taxon>
        <taxon>Polyangia</taxon>
        <taxon>Nannocystales</taxon>
        <taxon>Nannocystaceae</taxon>
        <taxon>Nannocystis</taxon>
    </lineage>
</organism>
<dbReference type="RefSeq" id="WP_272004781.1">
    <property type="nucleotide sequence ID" value="NZ_JAQNDN010000019.1"/>
</dbReference>
<keyword evidence="3" id="KW-1185">Reference proteome</keyword>
<reference evidence="2 3" key="1">
    <citation type="submission" date="2022-11" db="EMBL/GenBank/DDBJ databases">
        <title>Minimal conservation of predation-associated metabolite biosynthetic gene clusters underscores biosynthetic potential of Myxococcota including descriptions for ten novel species: Archangium lansinium sp. nov., Myxococcus landrumus sp. nov., Nannocystis bai.</title>
        <authorList>
            <person name="Ahearne A."/>
            <person name="Stevens C."/>
            <person name="Dowd S."/>
        </authorList>
    </citation>
    <scope>NUCLEOTIDE SEQUENCE [LARGE SCALE GENOMIC DNA]</scope>
    <source>
        <strain evidence="2 3">NCELM</strain>
    </source>
</reference>
<evidence type="ECO:0008006" key="4">
    <source>
        <dbReference type="Google" id="ProtNLM"/>
    </source>
</evidence>
<comment type="caution">
    <text evidence="2">The sequence shown here is derived from an EMBL/GenBank/DDBJ whole genome shotgun (WGS) entry which is preliminary data.</text>
</comment>
<protein>
    <recommendedName>
        <fullName evidence="4">Zinc-ribbon domain-containing protein</fullName>
    </recommendedName>
</protein>
<sequence>MKPCSRCRRHLLSSASPCPFCGQDNRQAGEGSVLALGLGLVLAAGGGCSTGDKNTESSTNTPTTDGTMTQATQSTQSSDDTVDQGGSYYAGPPTDSNITLDTSTTTTTTTTATDTGTGTGTGTETDTNSTADDSLSDSGGSYYAGPATDTDVLWHEADPAKRPVP</sequence>
<evidence type="ECO:0000313" key="3">
    <source>
        <dbReference type="Proteomes" id="UP001217838"/>
    </source>
</evidence>
<feature type="compositionally biased region" description="Basic and acidic residues" evidence="1">
    <location>
        <begin position="152"/>
        <end position="165"/>
    </location>
</feature>